<reference evidence="1 2" key="1">
    <citation type="submission" date="2018-09" db="EMBL/GenBank/DDBJ databases">
        <title>Altererythrobacter spongiae sp. nov., isolated from a marine sponge.</title>
        <authorList>
            <person name="Zhuang L."/>
            <person name="Luo L."/>
        </authorList>
    </citation>
    <scope>NUCLEOTIDE SEQUENCE [LARGE SCALE GENOMIC DNA]</scope>
    <source>
        <strain evidence="1 2">HN-Y73</strain>
    </source>
</reference>
<dbReference type="AlphaFoldDB" id="A0A420EMA9"/>
<gene>
    <name evidence="1" type="ORF">D6851_06800</name>
</gene>
<protein>
    <recommendedName>
        <fullName evidence="3">Lipoprotein</fullName>
    </recommendedName>
</protein>
<organism evidence="1 2">
    <name type="scientific">Altericroceibacterium spongiae</name>
    <dbReference type="NCBI Taxonomy" id="2320269"/>
    <lineage>
        <taxon>Bacteria</taxon>
        <taxon>Pseudomonadati</taxon>
        <taxon>Pseudomonadota</taxon>
        <taxon>Alphaproteobacteria</taxon>
        <taxon>Sphingomonadales</taxon>
        <taxon>Erythrobacteraceae</taxon>
        <taxon>Altericroceibacterium</taxon>
    </lineage>
</organism>
<evidence type="ECO:0008006" key="3">
    <source>
        <dbReference type="Google" id="ProtNLM"/>
    </source>
</evidence>
<evidence type="ECO:0000313" key="2">
    <source>
        <dbReference type="Proteomes" id="UP000284395"/>
    </source>
</evidence>
<accession>A0A420EMA9</accession>
<dbReference type="OrthoDB" id="7426452at2"/>
<keyword evidence="2" id="KW-1185">Reference proteome</keyword>
<dbReference type="RefSeq" id="WP_120324144.1">
    <property type="nucleotide sequence ID" value="NZ_RAPF01000003.1"/>
</dbReference>
<dbReference type="Proteomes" id="UP000284395">
    <property type="component" value="Unassembled WGS sequence"/>
</dbReference>
<dbReference type="EMBL" id="RAPF01000003">
    <property type="protein sequence ID" value="RKF21734.1"/>
    <property type="molecule type" value="Genomic_DNA"/>
</dbReference>
<sequence length="169" mass="17576">MAWSRLIIGAITFCSVVACSAQKPVDQKDAVSANPERGDEAALTFSPDPLGAGDLANITMNGELGCAFALEKKSPVLLIARGNVHSDEPAEGAIKIAGRVIPLKSREMEGFDGLSDGTTFEGPTVTVKVERLSAVPLGDGESPPYPAKMMLSGESGVENAMEGLWTCGP</sequence>
<evidence type="ECO:0000313" key="1">
    <source>
        <dbReference type="EMBL" id="RKF21734.1"/>
    </source>
</evidence>
<comment type="caution">
    <text evidence="1">The sequence shown here is derived from an EMBL/GenBank/DDBJ whole genome shotgun (WGS) entry which is preliminary data.</text>
</comment>
<dbReference type="PROSITE" id="PS51257">
    <property type="entry name" value="PROKAR_LIPOPROTEIN"/>
    <property type="match status" value="1"/>
</dbReference>
<name>A0A420EMA9_9SPHN</name>
<proteinExistence type="predicted"/>